<evidence type="ECO:0000256" key="2">
    <source>
        <dbReference type="SAM" id="MobiDB-lite"/>
    </source>
</evidence>
<feature type="region of interest" description="Disordered" evidence="2">
    <location>
        <begin position="788"/>
        <end position="821"/>
    </location>
</feature>
<gene>
    <name evidence="4" type="ORF">ADUPG1_013772</name>
</gene>
<proteinExistence type="inferred from homology"/>
<reference evidence="4" key="1">
    <citation type="submission" date="2022-03" db="EMBL/GenBank/DDBJ databases">
        <title>Draft genome sequence of Aduncisulcus paluster, a free-living microaerophilic Fornicata.</title>
        <authorList>
            <person name="Yuyama I."/>
            <person name="Kume K."/>
            <person name="Tamura T."/>
            <person name="Inagaki Y."/>
            <person name="Hashimoto T."/>
        </authorList>
    </citation>
    <scope>NUCLEOTIDE SEQUENCE</scope>
    <source>
        <strain evidence="4">NY0171</strain>
    </source>
</reference>
<dbReference type="PANTHER" id="PTHR11051">
    <property type="entry name" value="GLYCOSYL HYDROLASE-RELATED"/>
    <property type="match status" value="1"/>
</dbReference>
<feature type="domain" description="Glycoside hydrolase family 65 central catalytic" evidence="3">
    <location>
        <begin position="422"/>
        <end position="654"/>
    </location>
</feature>
<dbReference type="SUPFAM" id="SSF48208">
    <property type="entry name" value="Six-hairpin glycosidases"/>
    <property type="match status" value="1"/>
</dbReference>
<sequence>MIGIGDILGKHDPGPTNYDMEYSSFVSSGGDIEIINNTSFPLLIKLKGDSKLMARPSRDVLSPQQRLLVHLSLKDEEKPPSSEFSMKLYDWIDNSYSGFFLYSDAENELNELQPYVGSGYVGYHINESFISATGVYNGTLEATEGDWIDNSYSGFFLYSDAENELNELQPYVGSGYVGYHINESFISATGVYNGTLEATEGVTSHLANIPTTLNAQLSSDGICGVSLDMETAKYERRYSLDDIGVQARQEWWAQRDDKWAVTNIYLDTIPDGTTVPLTYTVQDLTVDFKVINSATYVDDNANDVQTYLLQTLEAETDDTGCHLVTVAYTIPPETITTDISLLTFVDSNIWSDNFSLNLDDIFDAYSSALASVADGSAFTTHSNAWADIWVSRPIYEQDVPEGAADTDPAPQSLNFTIISSLYYIISSLTENSGFSISPGGLGNAAAYNNHIFWDAETHMLPGISLLHPELALSMLRYRLARIDEATQRATDRGYEGTMFPWESAFSGVDTTPSPNPEGELEIHINGDIVMGIKRVWEDNGDDSVINEFWDIIAGVADFFVSRASLRDDDSGLYDILDVQCPDEKALNVDNSVYTNVIAQMSIDFAPAACTVLNNSAEFSCPADSDQLVKWRTMANSIYIPFDEDRQLHPEYEGWDFDDPPHLINQDDACLLSYPLRYPMTDDVLINDLDYWTSVTNPDGYFTGDSYYGVSYAIVNEDDKRDEEFQKSFVHFTEPFGVFTEKAETLGHTTFLTGNGGYLQMVMNGYFGIQSTNTTFILDINQPPAPIWSSEASSVSSSPDANNTTKNDTNADYIKGSGSKNRTESTTVVSPLFGDSGTVTKATLSHVSWHSVSMTIKANFEDQVVRLSMDNDEDTHKLIACSSSNGCEQLEAGKDAQFELDTITIIKYRDK</sequence>
<dbReference type="Proteomes" id="UP001057375">
    <property type="component" value="Unassembled WGS sequence"/>
</dbReference>
<protein>
    <recommendedName>
        <fullName evidence="3">Glycoside hydrolase family 65 central catalytic domain-containing protein</fullName>
    </recommendedName>
</protein>
<keyword evidence="5" id="KW-1185">Reference proteome</keyword>
<dbReference type="Pfam" id="PF03632">
    <property type="entry name" value="Glyco_hydro_65m"/>
    <property type="match status" value="1"/>
</dbReference>
<evidence type="ECO:0000259" key="3">
    <source>
        <dbReference type="Pfam" id="PF03632"/>
    </source>
</evidence>
<comment type="similarity">
    <text evidence="1">Belongs to the glycosyl hydrolase 65 family.</text>
</comment>
<feature type="compositionally biased region" description="Low complexity" evidence="2">
    <location>
        <begin position="788"/>
        <end position="811"/>
    </location>
</feature>
<evidence type="ECO:0000256" key="1">
    <source>
        <dbReference type="ARBA" id="ARBA00006768"/>
    </source>
</evidence>
<organism evidence="4 5">
    <name type="scientific">Aduncisulcus paluster</name>
    <dbReference type="NCBI Taxonomy" id="2918883"/>
    <lineage>
        <taxon>Eukaryota</taxon>
        <taxon>Metamonada</taxon>
        <taxon>Carpediemonas-like organisms</taxon>
        <taxon>Aduncisulcus</taxon>
    </lineage>
</organism>
<dbReference type="InterPro" id="IPR005195">
    <property type="entry name" value="Glyco_hydro_65_M"/>
</dbReference>
<dbReference type="PANTHER" id="PTHR11051:SF8">
    <property type="entry name" value="PROTEIN-GLUCOSYLGALACTOSYLHYDROXYLYSINE GLUCOSIDASE"/>
    <property type="match status" value="1"/>
</dbReference>
<evidence type="ECO:0000313" key="4">
    <source>
        <dbReference type="EMBL" id="GKT27328.1"/>
    </source>
</evidence>
<dbReference type="EMBL" id="BQXS01012734">
    <property type="protein sequence ID" value="GKT27328.1"/>
    <property type="molecule type" value="Genomic_DNA"/>
</dbReference>
<dbReference type="InterPro" id="IPR012341">
    <property type="entry name" value="6hp_glycosidase-like_sf"/>
</dbReference>
<evidence type="ECO:0000313" key="5">
    <source>
        <dbReference type="Proteomes" id="UP001057375"/>
    </source>
</evidence>
<comment type="caution">
    <text evidence="4">The sequence shown here is derived from an EMBL/GenBank/DDBJ whole genome shotgun (WGS) entry which is preliminary data.</text>
</comment>
<dbReference type="Gene3D" id="1.50.10.10">
    <property type="match status" value="1"/>
</dbReference>
<dbReference type="InterPro" id="IPR008928">
    <property type="entry name" value="6-hairpin_glycosidase_sf"/>
</dbReference>
<name>A0ABQ5K424_9EUKA</name>
<accession>A0ABQ5K424</accession>